<keyword evidence="2" id="KW-1185">Reference proteome</keyword>
<reference evidence="1" key="1">
    <citation type="submission" date="2020-11" db="EMBL/GenBank/DDBJ databases">
        <authorList>
            <consortium name="DOE Joint Genome Institute"/>
            <person name="Ahrendt S."/>
            <person name="Riley R."/>
            <person name="Andreopoulos W."/>
            <person name="Labutti K."/>
            <person name="Pangilinan J."/>
            <person name="Ruiz-Duenas F.J."/>
            <person name="Barrasa J.M."/>
            <person name="Sanchez-Garcia M."/>
            <person name="Camarero S."/>
            <person name="Miyauchi S."/>
            <person name="Serrano A."/>
            <person name="Linde D."/>
            <person name="Babiker R."/>
            <person name="Drula E."/>
            <person name="Ayuso-Fernandez I."/>
            <person name="Pacheco R."/>
            <person name="Padilla G."/>
            <person name="Ferreira P."/>
            <person name="Barriuso J."/>
            <person name="Kellner H."/>
            <person name="Castanera R."/>
            <person name="Alfaro M."/>
            <person name="Ramirez L."/>
            <person name="Pisabarro A.G."/>
            <person name="Kuo A."/>
            <person name="Tritt A."/>
            <person name="Lipzen A."/>
            <person name="He G."/>
            <person name="Yan M."/>
            <person name="Ng V."/>
            <person name="Cullen D."/>
            <person name="Martin F."/>
            <person name="Rosso M.-N."/>
            <person name="Henrissat B."/>
            <person name="Hibbett D."/>
            <person name="Martinez A.T."/>
            <person name="Grigoriev I.V."/>
        </authorList>
    </citation>
    <scope>NUCLEOTIDE SEQUENCE</scope>
    <source>
        <strain evidence="1">ATCC 90797</strain>
    </source>
</reference>
<organism evidence="1 2">
    <name type="scientific">Pleurotus eryngii</name>
    <name type="common">Boletus of the steppes</name>
    <dbReference type="NCBI Taxonomy" id="5323"/>
    <lineage>
        <taxon>Eukaryota</taxon>
        <taxon>Fungi</taxon>
        <taxon>Dikarya</taxon>
        <taxon>Basidiomycota</taxon>
        <taxon>Agaricomycotina</taxon>
        <taxon>Agaricomycetes</taxon>
        <taxon>Agaricomycetidae</taxon>
        <taxon>Agaricales</taxon>
        <taxon>Pleurotineae</taxon>
        <taxon>Pleurotaceae</taxon>
        <taxon>Pleurotus</taxon>
    </lineage>
</organism>
<accession>A0A9P6A1I8</accession>
<evidence type="ECO:0000313" key="2">
    <source>
        <dbReference type="Proteomes" id="UP000807025"/>
    </source>
</evidence>
<dbReference type="OrthoDB" id="2369050at2759"/>
<proteinExistence type="predicted"/>
<gene>
    <name evidence="1" type="ORF">BDN71DRAFT_1428742</name>
</gene>
<protein>
    <submittedName>
        <fullName evidence="1">Uncharacterized protein</fullName>
    </submittedName>
</protein>
<dbReference type="Proteomes" id="UP000807025">
    <property type="component" value="Unassembled WGS sequence"/>
</dbReference>
<evidence type="ECO:0000313" key="1">
    <source>
        <dbReference type="EMBL" id="KAF9498447.1"/>
    </source>
</evidence>
<dbReference type="EMBL" id="MU154537">
    <property type="protein sequence ID" value="KAF9498447.1"/>
    <property type="molecule type" value="Genomic_DNA"/>
</dbReference>
<name>A0A9P6A1I8_PLEER</name>
<sequence length="224" mass="25247">MVKRVTYGMGSVHAICWLAASGSSLHEMDWDTYKDEMHAMFLPVNWEYTMWMSILHMKQGSQPFINFILDVMGKNNLLAGMTSFISDNFICNAIEAGIEPDLATECHWENVNCFEVFKAWMDEVKRLDKKQCQHFEEIAKEFVCLNIKVPANNNSGGQAPFRTFTATKPSNAASSSSSSSSGSTFIPIPKLTADECKLLQNNGGCFKCCRFWMNHIGPHCQPTY</sequence>
<comment type="caution">
    <text evidence="1">The sequence shown here is derived from an EMBL/GenBank/DDBJ whole genome shotgun (WGS) entry which is preliminary data.</text>
</comment>
<dbReference type="AlphaFoldDB" id="A0A9P6A1I8"/>